<organism evidence="1">
    <name type="scientific">Anguilla anguilla</name>
    <name type="common">European freshwater eel</name>
    <name type="synonym">Muraena anguilla</name>
    <dbReference type="NCBI Taxonomy" id="7936"/>
    <lineage>
        <taxon>Eukaryota</taxon>
        <taxon>Metazoa</taxon>
        <taxon>Chordata</taxon>
        <taxon>Craniata</taxon>
        <taxon>Vertebrata</taxon>
        <taxon>Euteleostomi</taxon>
        <taxon>Actinopterygii</taxon>
        <taxon>Neopterygii</taxon>
        <taxon>Teleostei</taxon>
        <taxon>Anguilliformes</taxon>
        <taxon>Anguillidae</taxon>
        <taxon>Anguilla</taxon>
    </lineage>
</organism>
<proteinExistence type="predicted"/>
<dbReference type="AlphaFoldDB" id="A0A0E9PFE6"/>
<sequence>MACSRHYVRLCYAKLCQPSLHK</sequence>
<evidence type="ECO:0000313" key="1">
    <source>
        <dbReference type="EMBL" id="JAH03336.1"/>
    </source>
</evidence>
<protein>
    <submittedName>
        <fullName evidence="1">Uncharacterized protein</fullName>
    </submittedName>
</protein>
<dbReference type="EMBL" id="GBXM01105241">
    <property type="protein sequence ID" value="JAH03336.1"/>
    <property type="molecule type" value="Transcribed_RNA"/>
</dbReference>
<reference evidence="1" key="2">
    <citation type="journal article" date="2015" name="Fish Shellfish Immunol.">
        <title>Early steps in the European eel (Anguilla anguilla)-Vibrio vulnificus interaction in the gills: Role of the RtxA13 toxin.</title>
        <authorList>
            <person name="Callol A."/>
            <person name="Pajuelo D."/>
            <person name="Ebbesson L."/>
            <person name="Teles M."/>
            <person name="MacKenzie S."/>
            <person name="Amaro C."/>
        </authorList>
    </citation>
    <scope>NUCLEOTIDE SEQUENCE</scope>
</reference>
<reference evidence="1" key="1">
    <citation type="submission" date="2014-11" db="EMBL/GenBank/DDBJ databases">
        <authorList>
            <person name="Amaro Gonzalez C."/>
        </authorList>
    </citation>
    <scope>NUCLEOTIDE SEQUENCE</scope>
</reference>
<accession>A0A0E9PFE6</accession>
<name>A0A0E9PFE6_ANGAN</name>